<evidence type="ECO:0000313" key="3">
    <source>
        <dbReference type="EMBL" id="MCM1988336.1"/>
    </source>
</evidence>
<dbReference type="Pfam" id="PF00990">
    <property type="entry name" value="GGDEF"/>
    <property type="match status" value="1"/>
</dbReference>
<name>A0A9J6NYW5_9CLOT</name>
<dbReference type="InterPro" id="IPR000160">
    <property type="entry name" value="GGDEF_dom"/>
</dbReference>
<keyword evidence="4" id="KW-1185">Reference proteome</keyword>
<sequence length="566" mass="65002">MKKIKRYWVILFALIFIILISDFNKKIDIDIKANKGVLNLSDCDFNENVDVKLQGEWNLYYGELLMPENIKKMTTNNYYNIPGRLREQVDGKTQGYMTLHLKIVVPKEQIYGICFDSLFSSSDIWVNGIYLDGHGKVGKDIKNEKAIYRPQYIFFSSINKEADIVIHTSTFRDLEPSLSACTFGTKQQIMELLYKNVCMDGFIIGIAFIMGILTFGFYFTEPKQKRNLYFAIICFMMILRCVVFNSRILVQIYPNMHYEILSKIAAITFYGCVTFYILFLDDMFENRIKIKNMAIVFGVGFTLLCVATDNVVYDGVGIYAQVIVGFFALYLCMFMGKEIYRKKINAQRNLFLFSIIFVTGLNDILVNNSVLHNPYSVQYGFIAYIVAQSIFIVNDYLEKHRKLEKIHRDGLTSLYNNKYIKELLLKHLANYSENNEKFSVIMIDIDDFKGINDTFGHMFGDTVIMDVASILEETTEDKGYAGRFGGDEFIIILPKTIEKDALIVAGNIMEKIEKLNDKYQGNKEISISIGVYENVVKDLTQCINDVDSSLYRAKASGKNCINSANL</sequence>
<feature type="transmembrane region" description="Helical" evidence="1">
    <location>
        <begin position="348"/>
        <end position="365"/>
    </location>
</feature>
<dbReference type="InterPro" id="IPR029787">
    <property type="entry name" value="Nucleotide_cyclase"/>
</dbReference>
<dbReference type="InterPro" id="IPR043128">
    <property type="entry name" value="Rev_trsase/Diguanyl_cyclase"/>
</dbReference>
<dbReference type="NCBIfam" id="TIGR00254">
    <property type="entry name" value="GGDEF"/>
    <property type="match status" value="1"/>
</dbReference>
<dbReference type="SMART" id="SM00267">
    <property type="entry name" value="GGDEF"/>
    <property type="match status" value="1"/>
</dbReference>
<dbReference type="InterPro" id="IPR050469">
    <property type="entry name" value="Diguanylate_Cyclase"/>
</dbReference>
<feature type="transmembrane region" description="Helical" evidence="1">
    <location>
        <begin position="227"/>
        <end position="248"/>
    </location>
</feature>
<reference evidence="3" key="1">
    <citation type="journal article" date="2021" name="mSystems">
        <title>Bacteria and Archaea Synergistically Convert Glycine Betaine to Biogenic Methane in the Formosa Cold Seep of the South China Sea.</title>
        <authorList>
            <person name="Li L."/>
            <person name="Zhang W."/>
            <person name="Zhang S."/>
            <person name="Song L."/>
            <person name="Sun Q."/>
            <person name="Zhang H."/>
            <person name="Xiang H."/>
            <person name="Dong X."/>
        </authorList>
    </citation>
    <scope>NUCLEOTIDE SEQUENCE</scope>
    <source>
        <strain evidence="3">ZWT</strain>
    </source>
</reference>
<keyword evidence="1" id="KW-0812">Transmembrane</keyword>
<evidence type="ECO:0000256" key="1">
    <source>
        <dbReference type="SAM" id="Phobius"/>
    </source>
</evidence>
<keyword evidence="1" id="KW-1133">Transmembrane helix</keyword>
<dbReference type="InterPro" id="IPR011623">
    <property type="entry name" value="7TMR_DISM_rcpt_extracell_dom1"/>
</dbReference>
<dbReference type="SUPFAM" id="SSF55073">
    <property type="entry name" value="Nucleotide cyclase"/>
    <property type="match status" value="1"/>
</dbReference>
<reference evidence="3" key="2">
    <citation type="submission" date="2021-04" db="EMBL/GenBank/DDBJ databases">
        <authorList>
            <person name="Dong X."/>
        </authorList>
    </citation>
    <scope>NUCLEOTIDE SEQUENCE</scope>
    <source>
        <strain evidence="3">ZWT</strain>
    </source>
</reference>
<feature type="transmembrane region" description="Helical" evidence="1">
    <location>
        <begin position="318"/>
        <end position="336"/>
    </location>
</feature>
<accession>A0A9J6NYW5</accession>
<dbReference type="PANTHER" id="PTHR45138:SF9">
    <property type="entry name" value="DIGUANYLATE CYCLASE DGCM-RELATED"/>
    <property type="match status" value="1"/>
</dbReference>
<feature type="transmembrane region" description="Helical" evidence="1">
    <location>
        <begin position="260"/>
        <end position="280"/>
    </location>
</feature>
<dbReference type="GO" id="GO:0043709">
    <property type="term" value="P:cell adhesion involved in single-species biofilm formation"/>
    <property type="evidence" value="ECO:0007669"/>
    <property type="project" value="TreeGrafter"/>
</dbReference>
<evidence type="ECO:0000313" key="4">
    <source>
        <dbReference type="Proteomes" id="UP001056429"/>
    </source>
</evidence>
<protein>
    <submittedName>
        <fullName evidence="3">Diguanylate cyclase</fullName>
    </submittedName>
</protein>
<dbReference type="GO" id="GO:0052621">
    <property type="term" value="F:diguanylate cyclase activity"/>
    <property type="evidence" value="ECO:0007669"/>
    <property type="project" value="TreeGrafter"/>
</dbReference>
<feature type="domain" description="GGDEF" evidence="2">
    <location>
        <begin position="436"/>
        <end position="566"/>
    </location>
</feature>
<dbReference type="Gene3D" id="3.30.70.270">
    <property type="match status" value="1"/>
</dbReference>
<comment type="caution">
    <text evidence="3">The sequence shown here is derived from an EMBL/GenBank/DDBJ whole genome shotgun (WGS) entry which is preliminary data.</text>
</comment>
<dbReference type="RefSeq" id="WP_250857207.1">
    <property type="nucleotide sequence ID" value="NZ_JAGSOJ010000001.1"/>
</dbReference>
<dbReference type="Pfam" id="PF07695">
    <property type="entry name" value="7TMR-DISM_7TM"/>
    <property type="match status" value="1"/>
</dbReference>
<feature type="transmembrane region" description="Helical" evidence="1">
    <location>
        <begin position="201"/>
        <end position="220"/>
    </location>
</feature>
<dbReference type="GO" id="GO:1902201">
    <property type="term" value="P:negative regulation of bacterial-type flagellum-dependent cell motility"/>
    <property type="evidence" value="ECO:0007669"/>
    <property type="project" value="TreeGrafter"/>
</dbReference>
<dbReference type="AlphaFoldDB" id="A0A9J6NYW5"/>
<dbReference type="FunFam" id="3.30.70.270:FF:000001">
    <property type="entry name" value="Diguanylate cyclase domain protein"/>
    <property type="match status" value="1"/>
</dbReference>
<organism evidence="3 4">
    <name type="scientific">Oceanirhabdus seepicola</name>
    <dbReference type="NCBI Taxonomy" id="2828781"/>
    <lineage>
        <taxon>Bacteria</taxon>
        <taxon>Bacillati</taxon>
        <taxon>Bacillota</taxon>
        <taxon>Clostridia</taxon>
        <taxon>Eubacteriales</taxon>
        <taxon>Clostridiaceae</taxon>
        <taxon>Oceanirhabdus</taxon>
    </lineage>
</organism>
<gene>
    <name evidence="3" type="ORF">KDK92_01180</name>
</gene>
<feature type="transmembrane region" description="Helical" evidence="1">
    <location>
        <begin position="7"/>
        <end position="24"/>
    </location>
</feature>
<feature type="transmembrane region" description="Helical" evidence="1">
    <location>
        <begin position="292"/>
        <end position="312"/>
    </location>
</feature>
<evidence type="ECO:0000259" key="2">
    <source>
        <dbReference type="PROSITE" id="PS50887"/>
    </source>
</evidence>
<keyword evidence="1" id="KW-0472">Membrane</keyword>
<dbReference type="PANTHER" id="PTHR45138">
    <property type="entry name" value="REGULATORY COMPONENTS OF SENSORY TRANSDUCTION SYSTEM"/>
    <property type="match status" value="1"/>
</dbReference>
<dbReference type="CDD" id="cd01949">
    <property type="entry name" value="GGDEF"/>
    <property type="match status" value="1"/>
</dbReference>
<proteinExistence type="predicted"/>
<dbReference type="Proteomes" id="UP001056429">
    <property type="component" value="Unassembled WGS sequence"/>
</dbReference>
<dbReference type="EMBL" id="JAGSOJ010000001">
    <property type="protein sequence ID" value="MCM1988336.1"/>
    <property type="molecule type" value="Genomic_DNA"/>
</dbReference>
<feature type="transmembrane region" description="Helical" evidence="1">
    <location>
        <begin position="377"/>
        <end position="397"/>
    </location>
</feature>
<dbReference type="PROSITE" id="PS50887">
    <property type="entry name" value="GGDEF"/>
    <property type="match status" value="1"/>
</dbReference>
<dbReference type="GO" id="GO:0005886">
    <property type="term" value="C:plasma membrane"/>
    <property type="evidence" value="ECO:0007669"/>
    <property type="project" value="TreeGrafter"/>
</dbReference>